<dbReference type="InterPro" id="IPR035897">
    <property type="entry name" value="Toll_tir_struct_dom_sf"/>
</dbReference>
<dbReference type="SMART" id="SM00255">
    <property type="entry name" value="TIR"/>
    <property type="match status" value="1"/>
</dbReference>
<dbReference type="KEGG" id="zju:112491796"/>
<evidence type="ECO:0000256" key="4">
    <source>
        <dbReference type="ARBA" id="ARBA00047304"/>
    </source>
</evidence>
<evidence type="ECO:0000313" key="7">
    <source>
        <dbReference type="Proteomes" id="UP001652623"/>
    </source>
</evidence>
<name>A0A6P6G8G2_ZIZJJ</name>
<dbReference type="InParanoid" id="A0A6P6G8G2"/>
<dbReference type="PANTHER" id="PTHR32009:SF39">
    <property type="entry name" value="TIR DOMAIN-CONTAINING PROTEIN"/>
    <property type="match status" value="1"/>
</dbReference>
<dbReference type="EC" id="3.2.2.6" evidence="1"/>
<dbReference type="RefSeq" id="XP_024930025.1">
    <property type="nucleotide sequence ID" value="XM_025074257.1"/>
</dbReference>
<gene>
    <name evidence="8" type="primary">LOC112491796</name>
</gene>
<evidence type="ECO:0000256" key="1">
    <source>
        <dbReference type="ARBA" id="ARBA00011982"/>
    </source>
</evidence>
<keyword evidence="7" id="KW-1185">Reference proteome</keyword>
<organism evidence="7 8">
    <name type="scientific">Ziziphus jujuba</name>
    <name type="common">Chinese jujube</name>
    <name type="synonym">Ziziphus sativa</name>
    <dbReference type="NCBI Taxonomy" id="326968"/>
    <lineage>
        <taxon>Eukaryota</taxon>
        <taxon>Viridiplantae</taxon>
        <taxon>Streptophyta</taxon>
        <taxon>Embryophyta</taxon>
        <taxon>Tracheophyta</taxon>
        <taxon>Spermatophyta</taxon>
        <taxon>Magnoliopsida</taxon>
        <taxon>eudicotyledons</taxon>
        <taxon>Gunneridae</taxon>
        <taxon>Pentapetalae</taxon>
        <taxon>rosids</taxon>
        <taxon>fabids</taxon>
        <taxon>Rosales</taxon>
        <taxon>Rhamnaceae</taxon>
        <taxon>Paliureae</taxon>
        <taxon>Ziziphus</taxon>
    </lineage>
</organism>
<dbReference type="SUPFAM" id="SSF52200">
    <property type="entry name" value="Toll/Interleukin receptor TIR domain"/>
    <property type="match status" value="1"/>
</dbReference>
<dbReference type="FunCoup" id="A0A6P6G8G2">
    <property type="interactions" value="35"/>
</dbReference>
<proteinExistence type="predicted"/>
<accession>A0A6P6G8G2</accession>
<dbReference type="Pfam" id="PF01582">
    <property type="entry name" value="TIR"/>
    <property type="match status" value="1"/>
</dbReference>
<protein>
    <recommendedName>
        <fullName evidence="1">ADP-ribosyl cyclase/cyclic ADP-ribose hydrolase</fullName>
        <ecNumber evidence="1">3.2.2.6</ecNumber>
    </recommendedName>
</protein>
<dbReference type="AlphaFoldDB" id="A0A6P6G8G2"/>
<keyword evidence="3" id="KW-0520">NAD</keyword>
<evidence type="ECO:0000256" key="3">
    <source>
        <dbReference type="ARBA" id="ARBA00023027"/>
    </source>
</evidence>
<dbReference type="GO" id="GO:0061809">
    <property type="term" value="F:NAD+ nucleosidase activity, cyclic ADP-ribose generating"/>
    <property type="evidence" value="ECO:0007669"/>
    <property type="project" value="UniProtKB-EC"/>
</dbReference>
<dbReference type="GO" id="GO:0007165">
    <property type="term" value="P:signal transduction"/>
    <property type="evidence" value="ECO:0007669"/>
    <property type="project" value="InterPro"/>
</dbReference>
<evidence type="ECO:0000259" key="6">
    <source>
        <dbReference type="PROSITE" id="PS50104"/>
    </source>
</evidence>
<reference evidence="7" key="1">
    <citation type="submission" date="2025-05" db="UniProtKB">
        <authorList>
            <consortium name="RefSeq"/>
        </authorList>
    </citation>
    <scope>NUCLEOTIDE SEQUENCE [LARGE SCALE GENOMIC DNA]</scope>
</reference>
<feature type="region of interest" description="Disordered" evidence="5">
    <location>
        <begin position="1"/>
        <end position="28"/>
    </location>
</feature>
<feature type="domain" description="TIR" evidence="6">
    <location>
        <begin position="34"/>
        <end position="189"/>
    </location>
</feature>
<evidence type="ECO:0000256" key="2">
    <source>
        <dbReference type="ARBA" id="ARBA00022801"/>
    </source>
</evidence>
<dbReference type="FunFam" id="3.40.50.10140:FF:000007">
    <property type="entry name" value="Disease resistance protein (TIR-NBS-LRR class)"/>
    <property type="match status" value="1"/>
</dbReference>
<dbReference type="InterPro" id="IPR000157">
    <property type="entry name" value="TIR_dom"/>
</dbReference>
<dbReference type="Gene3D" id="3.40.50.10140">
    <property type="entry name" value="Toll/interleukin-1 receptor homology (TIR) domain"/>
    <property type="match status" value="1"/>
</dbReference>
<comment type="catalytic activity">
    <reaction evidence="4">
        <text>NAD(+) + H2O = ADP-D-ribose + nicotinamide + H(+)</text>
        <dbReference type="Rhea" id="RHEA:16301"/>
        <dbReference type="ChEBI" id="CHEBI:15377"/>
        <dbReference type="ChEBI" id="CHEBI:15378"/>
        <dbReference type="ChEBI" id="CHEBI:17154"/>
        <dbReference type="ChEBI" id="CHEBI:57540"/>
        <dbReference type="ChEBI" id="CHEBI:57967"/>
        <dbReference type="EC" id="3.2.2.6"/>
    </reaction>
    <physiologicalReaction direction="left-to-right" evidence="4">
        <dbReference type="Rhea" id="RHEA:16302"/>
    </physiologicalReaction>
</comment>
<evidence type="ECO:0000256" key="5">
    <source>
        <dbReference type="SAM" id="MobiDB-lite"/>
    </source>
</evidence>
<dbReference type="PROSITE" id="PS50104">
    <property type="entry name" value="TIR"/>
    <property type="match status" value="1"/>
</dbReference>
<dbReference type="GeneID" id="112491796"/>
<reference evidence="8" key="2">
    <citation type="submission" date="2025-08" db="UniProtKB">
        <authorList>
            <consortium name="RefSeq"/>
        </authorList>
    </citation>
    <scope>IDENTIFICATION</scope>
    <source>
        <tissue evidence="8">Seedling</tissue>
    </source>
</reference>
<keyword evidence="2" id="KW-0378">Hydrolase</keyword>
<sequence>MYGSHASHGRSLSSSSSPSSSSSSFSSSINSRKMKYDVFLSFRGKDTRKNFTGHLNKALRLRGVKTFIDNELNKGEEISSSLIKVIAQSKISIVVFSKNYASSPWCLDELVEILECQDSLGQVVWPVFYGVEPHEVRNLKGSFGKALAKYVEESGNIKNNIKRLPKWKYALNKAANLSGWPLANGYVLY</sequence>
<dbReference type="Proteomes" id="UP001652623">
    <property type="component" value="Chromosome 2"/>
</dbReference>
<evidence type="ECO:0000313" key="8">
    <source>
        <dbReference type="RefSeq" id="XP_024930025.1"/>
    </source>
</evidence>
<dbReference type="PANTHER" id="PTHR32009">
    <property type="entry name" value="TMV RESISTANCE PROTEIN N-LIKE"/>
    <property type="match status" value="1"/>
</dbReference>